<dbReference type="AlphaFoldDB" id="A0A2Z6NB16"/>
<dbReference type="Proteomes" id="UP000242715">
    <property type="component" value="Unassembled WGS sequence"/>
</dbReference>
<organism evidence="1 2">
    <name type="scientific">Trifolium subterraneum</name>
    <name type="common">Subterranean clover</name>
    <dbReference type="NCBI Taxonomy" id="3900"/>
    <lineage>
        <taxon>Eukaryota</taxon>
        <taxon>Viridiplantae</taxon>
        <taxon>Streptophyta</taxon>
        <taxon>Embryophyta</taxon>
        <taxon>Tracheophyta</taxon>
        <taxon>Spermatophyta</taxon>
        <taxon>Magnoliopsida</taxon>
        <taxon>eudicotyledons</taxon>
        <taxon>Gunneridae</taxon>
        <taxon>Pentapetalae</taxon>
        <taxon>rosids</taxon>
        <taxon>fabids</taxon>
        <taxon>Fabales</taxon>
        <taxon>Fabaceae</taxon>
        <taxon>Papilionoideae</taxon>
        <taxon>50 kb inversion clade</taxon>
        <taxon>NPAAA clade</taxon>
        <taxon>Hologalegina</taxon>
        <taxon>IRL clade</taxon>
        <taxon>Trifolieae</taxon>
        <taxon>Trifolium</taxon>
    </lineage>
</organism>
<dbReference type="OrthoDB" id="1702343at2759"/>
<name>A0A2Z6NB16_TRISU</name>
<dbReference type="SUPFAM" id="SSF47895">
    <property type="entry name" value="Transducin (alpha subunit), insertion domain"/>
    <property type="match status" value="1"/>
</dbReference>
<feature type="non-terminal residue" evidence="1">
    <location>
        <position position="80"/>
    </location>
</feature>
<dbReference type="EMBL" id="DF973833">
    <property type="protein sequence ID" value="GAU40926.1"/>
    <property type="molecule type" value="Genomic_DNA"/>
</dbReference>
<dbReference type="Gene3D" id="1.10.400.10">
    <property type="entry name" value="GI Alpha 1, domain 2-like"/>
    <property type="match status" value="1"/>
</dbReference>
<dbReference type="InterPro" id="IPR011025">
    <property type="entry name" value="GproteinA_insert"/>
</dbReference>
<proteinExistence type="predicted"/>
<dbReference type="GO" id="GO:0007165">
    <property type="term" value="P:signal transduction"/>
    <property type="evidence" value="ECO:0007669"/>
    <property type="project" value="InterPro"/>
</dbReference>
<accession>A0A2Z6NB16</accession>
<sequence length="80" mass="9320">MVTCCIETATDENKPSIYSINQRLKHFSDWLLDIMATGDLEAFFPAATREYAPMVDEIWKDPAVQETYKRREELHNLPDV</sequence>
<keyword evidence="2" id="KW-1185">Reference proteome</keyword>
<protein>
    <submittedName>
        <fullName evidence="1">Uncharacterized protein</fullName>
    </submittedName>
</protein>
<evidence type="ECO:0000313" key="1">
    <source>
        <dbReference type="EMBL" id="GAU40926.1"/>
    </source>
</evidence>
<gene>
    <name evidence="1" type="ORF">TSUD_297320</name>
</gene>
<reference evidence="2" key="1">
    <citation type="journal article" date="2017" name="Front. Plant Sci.">
        <title>Climate Clever Clovers: New Paradigm to Reduce the Environmental Footprint of Ruminants by Breeding Low Methanogenic Forages Utilizing Haplotype Variation.</title>
        <authorList>
            <person name="Kaur P."/>
            <person name="Appels R."/>
            <person name="Bayer P.E."/>
            <person name="Keeble-Gagnere G."/>
            <person name="Wang J."/>
            <person name="Hirakawa H."/>
            <person name="Shirasawa K."/>
            <person name="Vercoe P."/>
            <person name="Stefanova K."/>
            <person name="Durmic Z."/>
            <person name="Nichols P."/>
            <person name="Revell C."/>
            <person name="Isobe S.N."/>
            <person name="Edwards D."/>
            <person name="Erskine W."/>
        </authorList>
    </citation>
    <scope>NUCLEOTIDE SEQUENCE [LARGE SCALE GENOMIC DNA]</scope>
    <source>
        <strain evidence="2">cv. Daliak</strain>
    </source>
</reference>
<evidence type="ECO:0000313" key="2">
    <source>
        <dbReference type="Proteomes" id="UP000242715"/>
    </source>
</evidence>